<dbReference type="AlphaFoldDB" id="A0A6C0JUA7"/>
<organism evidence="1">
    <name type="scientific">viral metagenome</name>
    <dbReference type="NCBI Taxonomy" id="1070528"/>
    <lineage>
        <taxon>unclassified sequences</taxon>
        <taxon>metagenomes</taxon>
        <taxon>organismal metagenomes</taxon>
    </lineage>
</organism>
<evidence type="ECO:0000313" key="1">
    <source>
        <dbReference type="EMBL" id="QHU08953.1"/>
    </source>
</evidence>
<dbReference type="Pfam" id="PF19058">
    <property type="entry name" value="DUF5754"/>
    <property type="match status" value="1"/>
</dbReference>
<sequence>MIQVKLIKSPNPTKKYRVLFEDGGHVDFGGKGYSDFTLHKNPLRMRSYMIRHGASPYISESLLKEKNPQKVLKGLLNVSNSHLENWKRSGIKTAGFWSRWLLWSVPSMNGAKKIMTKKFGIKFH</sequence>
<proteinExistence type="predicted"/>
<dbReference type="EMBL" id="MN740700">
    <property type="protein sequence ID" value="QHU08953.1"/>
    <property type="molecule type" value="Genomic_DNA"/>
</dbReference>
<dbReference type="InterPro" id="IPR043930">
    <property type="entry name" value="DUF5754"/>
</dbReference>
<protein>
    <submittedName>
        <fullName evidence="1">Uncharacterized protein</fullName>
    </submittedName>
</protein>
<name>A0A6C0JUA7_9ZZZZ</name>
<accession>A0A6C0JUA7</accession>
<reference evidence="1" key="1">
    <citation type="journal article" date="2020" name="Nature">
        <title>Giant virus diversity and host interactions through global metagenomics.</title>
        <authorList>
            <person name="Schulz F."/>
            <person name="Roux S."/>
            <person name="Paez-Espino D."/>
            <person name="Jungbluth S."/>
            <person name="Walsh D.A."/>
            <person name="Denef V.J."/>
            <person name="McMahon K.D."/>
            <person name="Konstantinidis K.T."/>
            <person name="Eloe-Fadrosh E.A."/>
            <person name="Kyrpides N.C."/>
            <person name="Woyke T."/>
        </authorList>
    </citation>
    <scope>NUCLEOTIDE SEQUENCE</scope>
    <source>
        <strain evidence="1">GVMAG-S-1064190-84</strain>
    </source>
</reference>